<evidence type="ECO:0008006" key="3">
    <source>
        <dbReference type="Google" id="ProtNLM"/>
    </source>
</evidence>
<comment type="caution">
    <text evidence="1">The sequence shown here is derived from an EMBL/GenBank/DDBJ whole genome shotgun (WGS) entry which is preliminary data.</text>
</comment>
<proteinExistence type="predicted"/>
<dbReference type="EMBL" id="JBHFNT010000198">
    <property type="protein sequence ID" value="MFB2837164.1"/>
    <property type="molecule type" value="Genomic_DNA"/>
</dbReference>
<keyword evidence="2" id="KW-1185">Reference proteome</keyword>
<evidence type="ECO:0000313" key="1">
    <source>
        <dbReference type="EMBL" id="MFB2837164.1"/>
    </source>
</evidence>
<name>A0ABV4WQ01_9CYAN</name>
<evidence type="ECO:0000313" key="2">
    <source>
        <dbReference type="Proteomes" id="UP001576780"/>
    </source>
</evidence>
<dbReference type="Proteomes" id="UP001576780">
    <property type="component" value="Unassembled WGS sequence"/>
</dbReference>
<reference evidence="1 2" key="1">
    <citation type="submission" date="2024-09" db="EMBL/GenBank/DDBJ databases">
        <title>Floridaenema gen nov. (Aerosakkonemataceae, Aerosakkonematales ord. nov., Cyanobacteria) from benthic tropical and subtropical fresh waters, with the description of four new species.</title>
        <authorList>
            <person name="Moretto J.A."/>
            <person name="Berthold D.E."/>
            <person name="Lefler F.W."/>
            <person name="Huang I.-S."/>
            <person name="Laughinghouse H. IV."/>
        </authorList>
    </citation>
    <scope>NUCLEOTIDE SEQUENCE [LARGE SCALE GENOMIC DNA]</scope>
    <source>
        <strain evidence="1 2">BLCC-F167</strain>
    </source>
</reference>
<protein>
    <recommendedName>
        <fullName evidence="3">Arc-like DNA binding domain-containing protein</fullName>
    </recommendedName>
</protein>
<organism evidence="1 2">
    <name type="scientific">Floridaenema evergladense BLCC-F167</name>
    <dbReference type="NCBI Taxonomy" id="3153639"/>
    <lineage>
        <taxon>Bacteria</taxon>
        <taxon>Bacillati</taxon>
        <taxon>Cyanobacteriota</taxon>
        <taxon>Cyanophyceae</taxon>
        <taxon>Oscillatoriophycideae</taxon>
        <taxon>Aerosakkonematales</taxon>
        <taxon>Aerosakkonemataceae</taxon>
        <taxon>Floridanema</taxon>
        <taxon>Floridanema evergladense</taxon>
    </lineage>
</organism>
<dbReference type="RefSeq" id="WP_413279519.1">
    <property type="nucleotide sequence ID" value="NZ_JBHFNT010000198.1"/>
</dbReference>
<sequence>MSKTLEIQLPDELEEQLLQRAKSMNISLESLVLQSLIQLASSPTPDEFDPISPLLGTLTAEVKDIGEHHDRYIGSALQQEIASAE</sequence>
<gene>
    <name evidence="1" type="ORF">ACE1CA_21780</name>
</gene>
<accession>A0ABV4WQ01</accession>